<evidence type="ECO:0000313" key="2">
    <source>
        <dbReference type="Proteomes" id="UP000008181"/>
    </source>
</evidence>
<evidence type="ECO:0008006" key="3">
    <source>
        <dbReference type="Google" id="ProtNLM"/>
    </source>
</evidence>
<organism evidence="1 2">
    <name type="scientific">Thermothielavioides terrestris (strain ATCC 38088 / NRRL 8126)</name>
    <name type="common">Thielavia terrestris</name>
    <dbReference type="NCBI Taxonomy" id="578455"/>
    <lineage>
        <taxon>Eukaryota</taxon>
        <taxon>Fungi</taxon>
        <taxon>Dikarya</taxon>
        <taxon>Ascomycota</taxon>
        <taxon>Pezizomycotina</taxon>
        <taxon>Sordariomycetes</taxon>
        <taxon>Sordariomycetidae</taxon>
        <taxon>Sordariales</taxon>
        <taxon>Chaetomiaceae</taxon>
        <taxon>Thermothielavioides</taxon>
        <taxon>Thermothielavioides terrestris</taxon>
    </lineage>
</organism>
<accession>G2RAD9</accession>
<dbReference type="SUPFAM" id="SSF53098">
    <property type="entry name" value="Ribonuclease H-like"/>
    <property type="match status" value="1"/>
</dbReference>
<dbReference type="RefSeq" id="XP_003656010.1">
    <property type="nucleotide sequence ID" value="XM_003655962.1"/>
</dbReference>
<evidence type="ECO:0000313" key="1">
    <source>
        <dbReference type="EMBL" id="AEO69674.1"/>
    </source>
</evidence>
<dbReference type="HOGENOM" id="CLU_3147359_0_0_1"/>
<dbReference type="InterPro" id="IPR012337">
    <property type="entry name" value="RNaseH-like_sf"/>
</dbReference>
<dbReference type="KEGG" id="ttt:THITE_2053250"/>
<reference evidence="1 2" key="1">
    <citation type="journal article" date="2011" name="Nat. Biotechnol.">
        <title>Comparative genomic analysis of the thermophilic biomass-degrading fungi Myceliophthora thermophila and Thielavia terrestris.</title>
        <authorList>
            <person name="Berka R.M."/>
            <person name="Grigoriev I.V."/>
            <person name="Otillar R."/>
            <person name="Salamov A."/>
            <person name="Grimwood J."/>
            <person name="Reid I."/>
            <person name="Ishmael N."/>
            <person name="John T."/>
            <person name="Darmond C."/>
            <person name="Moisan M.-C."/>
            <person name="Henrissat B."/>
            <person name="Coutinho P.M."/>
            <person name="Lombard V."/>
            <person name="Natvig D.O."/>
            <person name="Lindquist E."/>
            <person name="Schmutz J."/>
            <person name="Lucas S."/>
            <person name="Harris P."/>
            <person name="Powlowski J."/>
            <person name="Bellemare A."/>
            <person name="Taylor D."/>
            <person name="Butler G."/>
            <person name="de Vries R.P."/>
            <person name="Allijn I.E."/>
            <person name="van den Brink J."/>
            <person name="Ushinsky S."/>
            <person name="Storms R."/>
            <person name="Powell A.J."/>
            <person name="Paulsen I.T."/>
            <person name="Elbourne L.D.H."/>
            <person name="Baker S.E."/>
            <person name="Magnuson J."/>
            <person name="LaBoissiere S."/>
            <person name="Clutterbuck A.J."/>
            <person name="Martinez D."/>
            <person name="Wogulis M."/>
            <person name="de Leon A.L."/>
            <person name="Rey M.W."/>
            <person name="Tsang A."/>
        </authorList>
    </citation>
    <scope>NUCLEOTIDE SEQUENCE [LARGE SCALE GENOMIC DNA]</scope>
    <source>
        <strain evidence="2">ATCC 38088 / NRRL 8126</strain>
    </source>
</reference>
<keyword evidence="2" id="KW-1185">Reference proteome</keyword>
<proteinExistence type="predicted"/>
<protein>
    <recommendedName>
        <fullName evidence="3">HAT C-terminal dimerisation domain-containing protein</fullName>
    </recommendedName>
</protein>
<gene>
    <name evidence="1" type="ORF">THITE_2053250</name>
</gene>
<dbReference type="EMBL" id="CP003012">
    <property type="protein sequence ID" value="AEO69674.1"/>
    <property type="molecule type" value="Genomic_DNA"/>
</dbReference>
<feature type="non-terminal residue" evidence="1">
    <location>
        <position position="1"/>
    </location>
</feature>
<dbReference type="OrthoDB" id="3944016at2759"/>
<dbReference type="Proteomes" id="UP000008181">
    <property type="component" value="Chromosome 4"/>
</dbReference>
<name>G2RAD9_THETT</name>
<dbReference type="AlphaFoldDB" id="G2RAD9"/>
<sequence>LSKIAFDFLLILAISSKYKRLFSYTKHYISYERHSLYIDLINILQCLKN</sequence>
<dbReference type="GeneID" id="11524245"/>